<evidence type="ECO:0000313" key="4">
    <source>
        <dbReference type="Proteomes" id="UP000249757"/>
    </source>
</evidence>
<reference evidence="2" key="3">
    <citation type="journal article" date="2022" name="bioRxiv">
        <title>A global pangenome for the wheat fungal pathogen Pyrenophora tritici-repentis and prediction of effector protein structural homology.</title>
        <authorList>
            <person name="Moolhuijzen P."/>
            <person name="See P.T."/>
            <person name="Shi G."/>
            <person name="Powell H.R."/>
            <person name="Cockram J."/>
            <person name="Jorgensen L.N."/>
            <person name="Benslimane H."/>
            <person name="Strelkov S.E."/>
            <person name="Turner J."/>
            <person name="Liu Z."/>
            <person name="Moffat C.S."/>
        </authorList>
    </citation>
    <scope>NUCLEOTIDE SEQUENCE</scope>
    <source>
        <strain evidence="2">86-124</strain>
    </source>
</reference>
<evidence type="ECO:0000313" key="2">
    <source>
        <dbReference type="EMBL" id="KAI1520867.1"/>
    </source>
</evidence>
<reference evidence="4" key="4">
    <citation type="journal article" date="2022" name="Microb. Genom.">
        <title>A global pangenome for the wheat fungal pathogen Pyrenophora tritici-repentis and prediction of effector protein structural homology.</title>
        <authorList>
            <person name="Moolhuijzen P.M."/>
            <person name="See P.T."/>
            <person name="Shi G."/>
            <person name="Powell H.R."/>
            <person name="Cockram J."/>
            <person name="Jorgensen L.N."/>
            <person name="Benslimane H."/>
            <person name="Strelkov S.E."/>
            <person name="Turner J."/>
            <person name="Liu Z."/>
            <person name="Moffat C.S."/>
        </authorList>
    </citation>
    <scope>NUCLEOTIDE SEQUENCE [LARGE SCALE GENOMIC DNA]</scope>
</reference>
<gene>
    <name evidence="2" type="ORF">Ptr86124_001235</name>
    <name evidence="1" type="ORF">PtrM4_013380</name>
</gene>
<organism evidence="2 4">
    <name type="scientific">Pyrenophora tritici-repentis</name>
    <dbReference type="NCBI Taxonomy" id="45151"/>
    <lineage>
        <taxon>Eukaryota</taxon>
        <taxon>Fungi</taxon>
        <taxon>Dikarya</taxon>
        <taxon>Ascomycota</taxon>
        <taxon>Pezizomycotina</taxon>
        <taxon>Dothideomycetes</taxon>
        <taxon>Pleosporomycetidae</taxon>
        <taxon>Pleosporales</taxon>
        <taxon>Pleosporineae</taxon>
        <taxon>Pleosporaceae</taxon>
        <taxon>Pyrenophora</taxon>
    </lineage>
</organism>
<proteinExistence type="predicted"/>
<reference evidence="1 3" key="1">
    <citation type="journal article" date="2018" name="BMC Genomics">
        <title>Comparative genomics of the wheat fungal pathogen Pyrenophora tritici-repentis reveals chromosomal variations and genome plasticity.</title>
        <authorList>
            <person name="Moolhuijzen P."/>
            <person name="See P.T."/>
            <person name="Hane J.K."/>
            <person name="Shi G."/>
            <person name="Liu Z."/>
            <person name="Oliver R.P."/>
            <person name="Moffat C.S."/>
        </authorList>
    </citation>
    <scope>NUCLEOTIDE SEQUENCE [LARGE SCALE GENOMIC DNA]</scope>
    <source>
        <strain evidence="1">M4</strain>
    </source>
</reference>
<dbReference type="Proteomes" id="UP000245464">
    <property type="component" value="Chromosome 1"/>
</dbReference>
<evidence type="ECO:0000313" key="1">
    <source>
        <dbReference type="EMBL" id="KAF7577098.1"/>
    </source>
</evidence>
<keyword evidence="4" id="KW-1185">Reference proteome</keyword>
<dbReference type="OrthoDB" id="2096480at2759"/>
<reference evidence="2" key="2">
    <citation type="submission" date="2021-05" db="EMBL/GenBank/DDBJ databases">
        <authorList>
            <person name="Moolhuijzen P.M."/>
            <person name="Moffat C.S."/>
        </authorList>
    </citation>
    <scope>NUCLEOTIDE SEQUENCE</scope>
    <source>
        <strain evidence="2">86-124</strain>
    </source>
</reference>
<dbReference type="EMBL" id="NQIK02000001">
    <property type="protein sequence ID" value="KAF7577098.1"/>
    <property type="molecule type" value="Genomic_DNA"/>
</dbReference>
<comment type="caution">
    <text evidence="2">The sequence shown here is derived from an EMBL/GenBank/DDBJ whole genome shotgun (WGS) entry which is preliminary data.</text>
</comment>
<dbReference type="Proteomes" id="UP000249757">
    <property type="component" value="Unassembled WGS sequence"/>
</dbReference>
<protein>
    <submittedName>
        <fullName evidence="2">Uncharacterized protein</fullName>
    </submittedName>
</protein>
<name>A0A2W1E7Q2_9PLEO</name>
<accession>A0A2W1E7Q2</accession>
<sequence>MEILFDKIHQEHAKKYSDVQLTLAILDTEFKALGAESEWFYPSADIFVMMVNWTKTEN</sequence>
<evidence type="ECO:0000313" key="3">
    <source>
        <dbReference type="Proteomes" id="UP000245464"/>
    </source>
</evidence>
<dbReference type="EMBL" id="NRDI02000001">
    <property type="protein sequence ID" value="KAI1520867.1"/>
    <property type="molecule type" value="Genomic_DNA"/>
</dbReference>
<dbReference type="AlphaFoldDB" id="A0A2W1E7Q2"/>